<comment type="caution">
    <text evidence="1">The sequence shown here is derived from an EMBL/GenBank/DDBJ whole genome shotgun (WGS) entry which is preliminary data.</text>
</comment>
<dbReference type="EMBL" id="JACXVP010000009">
    <property type="protein sequence ID" value="KAG5585814.1"/>
    <property type="molecule type" value="Genomic_DNA"/>
</dbReference>
<gene>
    <name evidence="1" type="ORF">H5410_046248</name>
</gene>
<name>A0A9J5XF46_SOLCO</name>
<proteinExistence type="predicted"/>
<dbReference type="AlphaFoldDB" id="A0A9J5XF46"/>
<dbReference type="Proteomes" id="UP000824120">
    <property type="component" value="Chromosome 9"/>
</dbReference>
<evidence type="ECO:0000313" key="1">
    <source>
        <dbReference type="EMBL" id="KAG5585814.1"/>
    </source>
</evidence>
<accession>A0A9J5XF46</accession>
<evidence type="ECO:0000313" key="2">
    <source>
        <dbReference type="Proteomes" id="UP000824120"/>
    </source>
</evidence>
<protein>
    <submittedName>
        <fullName evidence="1">Uncharacterized protein</fullName>
    </submittedName>
</protein>
<reference evidence="1 2" key="1">
    <citation type="submission" date="2020-09" db="EMBL/GenBank/DDBJ databases">
        <title>De no assembly of potato wild relative species, Solanum commersonii.</title>
        <authorList>
            <person name="Cho K."/>
        </authorList>
    </citation>
    <scope>NUCLEOTIDE SEQUENCE [LARGE SCALE GENOMIC DNA]</scope>
    <source>
        <strain evidence="1">LZ3.2</strain>
        <tissue evidence="1">Leaf</tissue>
    </source>
</reference>
<sequence length="113" mass="12805">MMGPTVLDIVSLTELRPHGKEVSAMLGIAGSTINFSMCRGFFMKEVHSGSCSSGYSFTFQNSNLREDVLRPKLFKEYFLFFHKCTSRTVSQFTPFSSKKFGPVWVKKSLDPNF</sequence>
<organism evidence="1 2">
    <name type="scientific">Solanum commersonii</name>
    <name type="common">Commerson's wild potato</name>
    <name type="synonym">Commerson's nightshade</name>
    <dbReference type="NCBI Taxonomy" id="4109"/>
    <lineage>
        <taxon>Eukaryota</taxon>
        <taxon>Viridiplantae</taxon>
        <taxon>Streptophyta</taxon>
        <taxon>Embryophyta</taxon>
        <taxon>Tracheophyta</taxon>
        <taxon>Spermatophyta</taxon>
        <taxon>Magnoliopsida</taxon>
        <taxon>eudicotyledons</taxon>
        <taxon>Gunneridae</taxon>
        <taxon>Pentapetalae</taxon>
        <taxon>asterids</taxon>
        <taxon>lamiids</taxon>
        <taxon>Solanales</taxon>
        <taxon>Solanaceae</taxon>
        <taxon>Solanoideae</taxon>
        <taxon>Solaneae</taxon>
        <taxon>Solanum</taxon>
    </lineage>
</organism>
<keyword evidence="2" id="KW-1185">Reference proteome</keyword>